<feature type="region of interest" description="Disordered" evidence="1">
    <location>
        <begin position="58"/>
        <end position="97"/>
    </location>
</feature>
<reference evidence="2" key="1">
    <citation type="submission" date="2019-06" db="EMBL/GenBank/DDBJ databases">
        <authorList>
            <person name="Le Quere A."/>
            <person name="Colella S."/>
        </authorList>
    </citation>
    <scope>NUCLEOTIDE SEQUENCE</scope>
    <source>
        <strain evidence="2">EmedicaeMD41</strain>
    </source>
</reference>
<dbReference type="Proteomes" id="UP000507954">
    <property type="component" value="Unassembled WGS sequence"/>
</dbReference>
<dbReference type="AlphaFoldDB" id="A0A508WWN2"/>
<accession>A0A508WWN2</accession>
<evidence type="ECO:0000313" key="2">
    <source>
        <dbReference type="EMBL" id="VTZ61898.1"/>
    </source>
</evidence>
<organism evidence="2">
    <name type="scientific">Sinorhizobium medicae</name>
    <dbReference type="NCBI Taxonomy" id="110321"/>
    <lineage>
        <taxon>Bacteria</taxon>
        <taxon>Pseudomonadati</taxon>
        <taxon>Pseudomonadota</taxon>
        <taxon>Alphaproteobacteria</taxon>
        <taxon>Hyphomicrobiales</taxon>
        <taxon>Rhizobiaceae</taxon>
        <taxon>Sinorhizobium/Ensifer group</taxon>
        <taxon>Sinorhizobium</taxon>
    </lineage>
</organism>
<evidence type="ECO:0000256" key="1">
    <source>
        <dbReference type="SAM" id="MobiDB-lite"/>
    </source>
</evidence>
<protein>
    <submittedName>
        <fullName evidence="2">Uncharacterized protein</fullName>
    </submittedName>
</protein>
<dbReference type="EMBL" id="CABFNB010000097">
    <property type="protein sequence ID" value="VTZ61898.1"/>
    <property type="molecule type" value="Genomic_DNA"/>
</dbReference>
<sequence length="97" mass="10991">MTERYKSFAFFLRMAALRAIRWAAMDPDDFRLDQPEIMNGIDSEKTERNAALLSLRDHRGQSCQGPRASCRPCNEPASGRVRPAGPAGKRFRASHRL</sequence>
<name>A0A508WWN2_9HYPH</name>
<gene>
    <name evidence="2" type="ORF">EMEDMD4_310147</name>
</gene>
<proteinExistence type="predicted"/>